<protein>
    <submittedName>
        <fullName evidence="4">Uncharacterized protein</fullName>
    </submittedName>
</protein>
<dbReference type="Proteomes" id="UP000518752">
    <property type="component" value="Unassembled WGS sequence"/>
</dbReference>
<evidence type="ECO:0000313" key="4">
    <source>
        <dbReference type="EMBL" id="KAF5387554.1"/>
    </source>
</evidence>
<keyword evidence="3" id="KW-0472">Membrane</keyword>
<dbReference type="OrthoDB" id="2559662at2759"/>
<keyword evidence="1" id="KW-0175">Coiled coil</keyword>
<organism evidence="4 5">
    <name type="scientific">Collybiopsis confluens</name>
    <dbReference type="NCBI Taxonomy" id="2823264"/>
    <lineage>
        <taxon>Eukaryota</taxon>
        <taxon>Fungi</taxon>
        <taxon>Dikarya</taxon>
        <taxon>Basidiomycota</taxon>
        <taxon>Agaricomycotina</taxon>
        <taxon>Agaricomycetes</taxon>
        <taxon>Agaricomycetidae</taxon>
        <taxon>Agaricales</taxon>
        <taxon>Marasmiineae</taxon>
        <taxon>Omphalotaceae</taxon>
        <taxon>Collybiopsis</taxon>
    </lineage>
</organism>
<evidence type="ECO:0000256" key="1">
    <source>
        <dbReference type="SAM" id="Coils"/>
    </source>
</evidence>
<gene>
    <name evidence="4" type="ORF">D9757_006575</name>
</gene>
<keyword evidence="3" id="KW-0812">Transmembrane</keyword>
<name>A0A8H5HQ77_9AGAR</name>
<proteinExistence type="predicted"/>
<feature type="region of interest" description="Disordered" evidence="2">
    <location>
        <begin position="474"/>
        <end position="517"/>
    </location>
</feature>
<reference evidence="4 5" key="1">
    <citation type="journal article" date="2020" name="ISME J.">
        <title>Uncovering the hidden diversity of litter-decomposition mechanisms in mushroom-forming fungi.</title>
        <authorList>
            <person name="Floudas D."/>
            <person name="Bentzer J."/>
            <person name="Ahren D."/>
            <person name="Johansson T."/>
            <person name="Persson P."/>
            <person name="Tunlid A."/>
        </authorList>
    </citation>
    <scope>NUCLEOTIDE SEQUENCE [LARGE SCALE GENOMIC DNA]</scope>
    <source>
        <strain evidence="4 5">CBS 406.79</strain>
    </source>
</reference>
<accession>A0A8H5HQ77</accession>
<sequence length="748" mass="84213">MCHSNIYSFFSCSRMVRLVNPSLSRPFPFSPRAKHSNDHLPLPSATLRHRKPPRLGNSLLTKRYIRLLILAILLAVVYLFFPLYSRSVEPIQLYYKCKPHKCTRNPDLVLLPPPYPPTSPPTQNQREGFPPLFEQWIEHERSYWQHAEDDGTTKFVYMRNHVFASGWGNALQEMILNTHLAYLSGRSFVFDNYTWDRSPLDYSSFNGKVTASRVPVSAMLAGPIIGGTFDSPHPDPLFPNAHSQPHPPSVSSEYYEHVCSNQTRVILDTDKLHKSVGNWDGEQNLRVFVDYLRSFSERCIEFELDAEHVFNIWMFGSPDFLTLWPSLSQSPILQQFTYSPLILAAYERNRHFFELPSLPNQNQYSDTTALNEAYASTPDSDLLMSSSRLKKHLYNITTIPLLPSSRLTLPLVPLERLSSLYPHAPASPSLKDTIPGLVVLHIRRGDFEGHCENLIEWRASFHAFNSFEDMRERDGFDAGEAGGGSMNPSGGEPVEPKVPSYHRPSSSSSSSLSSSSMELEPSEESFLTWILSWLGFGPSQSEKDLAWETYRANLTAYASAKEDYRVKKEKYENAKGKYLERCFPDIEQMVRRVRRVREDVAEATAAKAAVDGDGKGSDTAPLTRLYMMTNGKPPFLDELKAALQADSEAQAQTTPSSSSSPSSPHRLPPWESIHTSRDLMHGHGERQGGGGGGLGGLGWEEQYVAQTLDIYVAQRAEVFVGNGFSSLTANVVMLRRAHGVEGVKTRLW</sequence>
<keyword evidence="3" id="KW-1133">Transmembrane helix</keyword>
<comment type="caution">
    <text evidence="4">The sequence shown here is derived from an EMBL/GenBank/DDBJ whole genome shotgun (WGS) entry which is preliminary data.</text>
</comment>
<feature type="transmembrane region" description="Helical" evidence="3">
    <location>
        <begin position="64"/>
        <end position="84"/>
    </location>
</feature>
<dbReference type="EMBL" id="JAACJN010000031">
    <property type="protein sequence ID" value="KAF5387554.1"/>
    <property type="molecule type" value="Genomic_DNA"/>
</dbReference>
<feature type="coiled-coil region" evidence="1">
    <location>
        <begin position="557"/>
        <end position="606"/>
    </location>
</feature>
<evidence type="ECO:0000256" key="2">
    <source>
        <dbReference type="SAM" id="MobiDB-lite"/>
    </source>
</evidence>
<feature type="region of interest" description="Disordered" evidence="2">
    <location>
        <begin position="645"/>
        <end position="672"/>
    </location>
</feature>
<dbReference type="Gene3D" id="3.40.50.11350">
    <property type="match status" value="1"/>
</dbReference>
<evidence type="ECO:0000313" key="5">
    <source>
        <dbReference type="Proteomes" id="UP000518752"/>
    </source>
</evidence>
<dbReference type="AlphaFoldDB" id="A0A8H5HQ77"/>
<evidence type="ECO:0000256" key="3">
    <source>
        <dbReference type="SAM" id="Phobius"/>
    </source>
</evidence>
<feature type="compositionally biased region" description="Low complexity" evidence="2">
    <location>
        <begin position="655"/>
        <end position="664"/>
    </location>
</feature>
<keyword evidence="5" id="KW-1185">Reference proteome</keyword>
<feature type="compositionally biased region" description="Low complexity" evidence="2">
    <location>
        <begin position="504"/>
        <end position="517"/>
    </location>
</feature>